<dbReference type="InterPro" id="IPR036188">
    <property type="entry name" value="FAD/NAD-bd_sf"/>
</dbReference>
<dbReference type="RefSeq" id="XP_045266603.1">
    <property type="nucleotide sequence ID" value="XM_045408860.1"/>
</dbReference>
<dbReference type="InterPro" id="IPR012132">
    <property type="entry name" value="GMC_OxRdtase"/>
</dbReference>
<dbReference type="Pfam" id="PF00732">
    <property type="entry name" value="GMC_oxred_N"/>
    <property type="match status" value="1"/>
</dbReference>
<comment type="similarity">
    <text evidence="2">Belongs to the GMC oxidoreductase family.</text>
</comment>
<dbReference type="GeneID" id="69016043"/>
<organism evidence="6 7">
    <name type="scientific">Colletotrichum gloeosporioides</name>
    <name type="common">Anthracnose fungus</name>
    <name type="synonym">Glomerella cingulata</name>
    <dbReference type="NCBI Taxonomy" id="474922"/>
    <lineage>
        <taxon>Eukaryota</taxon>
        <taxon>Fungi</taxon>
        <taxon>Dikarya</taxon>
        <taxon>Ascomycota</taxon>
        <taxon>Pezizomycotina</taxon>
        <taxon>Sordariomycetes</taxon>
        <taxon>Hypocreomycetidae</taxon>
        <taxon>Glomerellales</taxon>
        <taxon>Glomerellaceae</taxon>
        <taxon>Colletotrichum</taxon>
        <taxon>Colletotrichum gloeosporioides species complex</taxon>
    </lineage>
</organism>
<keyword evidence="4" id="KW-0274">FAD</keyword>
<evidence type="ECO:0000256" key="4">
    <source>
        <dbReference type="ARBA" id="ARBA00022827"/>
    </source>
</evidence>
<gene>
    <name evidence="6" type="ORF">GCG54_00008905</name>
</gene>
<evidence type="ECO:0000256" key="1">
    <source>
        <dbReference type="ARBA" id="ARBA00001974"/>
    </source>
</evidence>
<dbReference type="SUPFAM" id="SSF51905">
    <property type="entry name" value="FAD/NAD(P)-binding domain"/>
    <property type="match status" value="1"/>
</dbReference>
<feature type="domain" description="Glucose-methanol-choline oxidoreductase N-terminal" evidence="5">
    <location>
        <begin position="83"/>
        <end position="168"/>
    </location>
</feature>
<dbReference type="EMBL" id="WVTB01000030">
    <property type="protein sequence ID" value="KAF3807444.1"/>
    <property type="molecule type" value="Genomic_DNA"/>
</dbReference>
<evidence type="ECO:0000313" key="6">
    <source>
        <dbReference type="EMBL" id="KAF3807444.1"/>
    </source>
</evidence>
<keyword evidence="3" id="KW-0285">Flavoprotein</keyword>
<dbReference type="SUPFAM" id="SSF54373">
    <property type="entry name" value="FAD-linked reductases, C-terminal domain"/>
    <property type="match status" value="1"/>
</dbReference>
<dbReference type="Gene3D" id="3.50.50.60">
    <property type="entry name" value="FAD/NAD(P)-binding domain"/>
    <property type="match status" value="2"/>
</dbReference>
<dbReference type="PANTHER" id="PTHR11552:SF147">
    <property type="entry name" value="CHOLINE DEHYDROGENASE, MITOCHONDRIAL"/>
    <property type="match status" value="1"/>
</dbReference>
<comment type="cofactor">
    <cofactor evidence="1">
        <name>FAD</name>
        <dbReference type="ChEBI" id="CHEBI:57692"/>
    </cofactor>
</comment>
<evidence type="ECO:0000256" key="3">
    <source>
        <dbReference type="ARBA" id="ARBA00022630"/>
    </source>
</evidence>
<reference evidence="6" key="2">
    <citation type="submission" date="2020-03" db="EMBL/GenBank/DDBJ databases">
        <authorList>
            <person name="Fu F.-F."/>
            <person name="Chen J."/>
        </authorList>
    </citation>
    <scope>NUCLEOTIDE SEQUENCE</scope>
    <source>
        <strain evidence="6">Lc1</strain>
    </source>
</reference>
<evidence type="ECO:0000259" key="5">
    <source>
        <dbReference type="Pfam" id="PF00732"/>
    </source>
</evidence>
<name>A0A8H4CP30_COLGL</name>
<dbReference type="GO" id="GO:0016614">
    <property type="term" value="F:oxidoreductase activity, acting on CH-OH group of donors"/>
    <property type="evidence" value="ECO:0007669"/>
    <property type="project" value="InterPro"/>
</dbReference>
<comment type="caution">
    <text evidence="6">The sequence shown here is derived from an EMBL/GenBank/DDBJ whole genome shotgun (WGS) entry which is preliminary data.</text>
</comment>
<sequence>MWECYIVPRSFWARYHNDINRYSPKMKKLGGGGPFPISHAELLPEMEPFRKMLTRTWTSVGEKVSDNIYDGEMNGFTHGVDTINRRTHSKRLIIDRVNRTCKGIIVIDRSGNEMSFFARREIIVSQGVFETPKLLMLCGIGPKHHLDKHGIDTVIDSPHAGQNLLDHPGVPFVLRVKDGYGMDDHLLRKGPQHDATVSAFNRNQSGPTGSGLLEMVGFPRIDKYLERDPICRQAKAANRGVDLFCPEGQPHFELDFWTTHERRGRPGPPWSDPGEVTLNSADPLEQPNINLNFFANNLDIIARREGIRFSYDLLENLRVVDASVIPVIPDCRIQNSVYMVAEKGADLIKEGHNDIYQMRSGFQGARL</sequence>
<dbReference type="Proteomes" id="UP000613401">
    <property type="component" value="Unassembled WGS sequence"/>
</dbReference>
<dbReference type="AlphaFoldDB" id="A0A8H4CP30"/>
<dbReference type="PANTHER" id="PTHR11552">
    <property type="entry name" value="GLUCOSE-METHANOL-CHOLINE GMC OXIDOREDUCTASE"/>
    <property type="match status" value="1"/>
</dbReference>
<keyword evidence="7" id="KW-1185">Reference proteome</keyword>
<proteinExistence type="inferred from homology"/>
<evidence type="ECO:0000313" key="7">
    <source>
        <dbReference type="Proteomes" id="UP000613401"/>
    </source>
</evidence>
<evidence type="ECO:0000256" key="2">
    <source>
        <dbReference type="ARBA" id="ARBA00010790"/>
    </source>
</evidence>
<protein>
    <submittedName>
        <fullName evidence="6">Cyclase atC</fullName>
    </submittedName>
</protein>
<dbReference type="Gene3D" id="3.30.560.10">
    <property type="entry name" value="Glucose Oxidase, domain 3"/>
    <property type="match status" value="2"/>
</dbReference>
<dbReference type="InterPro" id="IPR000172">
    <property type="entry name" value="GMC_OxRdtase_N"/>
</dbReference>
<accession>A0A8H4CP30</accession>
<dbReference type="GO" id="GO:0050660">
    <property type="term" value="F:flavin adenine dinucleotide binding"/>
    <property type="evidence" value="ECO:0007669"/>
    <property type="project" value="InterPro"/>
</dbReference>
<reference evidence="6" key="1">
    <citation type="journal article" date="2020" name="Phytopathology">
        <title>Genome sequence and comparative analysis of Colletotrichum gloeosporioides isolated from Liriodendron leaves.</title>
        <authorList>
            <person name="Fu F.F."/>
            <person name="Hao Z."/>
            <person name="Wang P."/>
            <person name="Lu Y."/>
            <person name="Xue L.J."/>
            <person name="Wei G."/>
            <person name="Tian Y."/>
            <person name="Baishi H."/>
            <person name="Xu H."/>
            <person name="Shi J."/>
            <person name="Cheng T."/>
            <person name="Wang G."/>
            <person name="Yi Y."/>
            <person name="Chen J."/>
        </authorList>
    </citation>
    <scope>NUCLEOTIDE SEQUENCE</scope>
    <source>
        <strain evidence="6">Lc1</strain>
    </source>
</reference>